<protein>
    <submittedName>
        <fullName evidence="1">Uncharacterized protein</fullName>
    </submittedName>
</protein>
<dbReference type="EMBL" id="SBJO01000125">
    <property type="protein sequence ID" value="KAF9762869.1"/>
    <property type="molecule type" value="Genomic_DNA"/>
</dbReference>
<dbReference type="AlphaFoldDB" id="A0A9P6GXZ5"/>
<evidence type="ECO:0000313" key="2">
    <source>
        <dbReference type="Proteomes" id="UP000740883"/>
    </source>
</evidence>
<sequence length="201" mass="23559">MENESRAFLLKRLGKALTVRDALKKTIRQLDDDFEHVESHIRALFPLLRKTKTVSQSQTEIPFVAPPSKHITNFPFFARNSKYILALYNTGVPVKCVIAKPNPLVLYTAGYHSKRLFFKHKFHPKMDDNYIFYTCSTRMVNNRLMFEIKTDDGLYILDNKLGAHETMIGLFNGNYEFEDIEDFFGISSREFIDFLKQRFEN</sequence>
<dbReference type="Proteomes" id="UP000740883">
    <property type="component" value="Unassembled WGS sequence"/>
</dbReference>
<organism evidence="1 2">
    <name type="scientific">Nosema granulosis</name>
    <dbReference type="NCBI Taxonomy" id="83296"/>
    <lineage>
        <taxon>Eukaryota</taxon>
        <taxon>Fungi</taxon>
        <taxon>Fungi incertae sedis</taxon>
        <taxon>Microsporidia</taxon>
        <taxon>Nosematidae</taxon>
        <taxon>Nosema</taxon>
    </lineage>
</organism>
<evidence type="ECO:0000313" key="1">
    <source>
        <dbReference type="EMBL" id="KAF9762869.1"/>
    </source>
</evidence>
<dbReference type="OrthoDB" id="2192852at2759"/>
<accession>A0A9P6GXZ5</accession>
<name>A0A9P6GXZ5_9MICR</name>
<proteinExistence type="predicted"/>
<keyword evidence="2" id="KW-1185">Reference proteome</keyword>
<gene>
    <name evidence="1" type="ORF">NGRA_1696</name>
</gene>
<comment type="caution">
    <text evidence="1">The sequence shown here is derived from an EMBL/GenBank/DDBJ whole genome shotgun (WGS) entry which is preliminary data.</text>
</comment>
<reference evidence="1 2" key="1">
    <citation type="journal article" date="2020" name="Genome Biol. Evol.">
        <title>Comparative genomics of strictly vertically transmitted, feminizing microsporidia endosymbionts of amphipod crustaceans.</title>
        <authorList>
            <person name="Cormier A."/>
            <person name="Chebbi M.A."/>
            <person name="Giraud I."/>
            <person name="Wattier R."/>
            <person name="Teixeira M."/>
            <person name="Gilbert C."/>
            <person name="Rigaud T."/>
            <person name="Cordaux R."/>
        </authorList>
    </citation>
    <scope>NUCLEOTIDE SEQUENCE [LARGE SCALE GENOMIC DNA]</scope>
    <source>
        <strain evidence="1 2">Ou3-Ou53</strain>
    </source>
</reference>